<evidence type="ECO:0000313" key="1">
    <source>
        <dbReference type="EMBL" id="MBA1374353.1"/>
    </source>
</evidence>
<accession>A0A7V8RDB3</accession>
<name>A0A7V8RDB3_9SPHN</name>
<evidence type="ECO:0000313" key="2">
    <source>
        <dbReference type="Proteomes" id="UP000589292"/>
    </source>
</evidence>
<dbReference type="RefSeq" id="WP_066279726.1">
    <property type="nucleotide sequence ID" value="NZ_BAAAGB010000001.1"/>
</dbReference>
<comment type="caution">
    <text evidence="1">The sequence shown here is derived from an EMBL/GenBank/DDBJ whole genome shotgun (WGS) entry which is preliminary data.</text>
</comment>
<protein>
    <submittedName>
        <fullName evidence="1">Uncharacterized protein</fullName>
    </submittedName>
</protein>
<dbReference type="Proteomes" id="UP000589292">
    <property type="component" value="Unassembled WGS sequence"/>
</dbReference>
<dbReference type="EMBL" id="VDES01000002">
    <property type="protein sequence ID" value="MBA1374353.1"/>
    <property type="molecule type" value="Genomic_DNA"/>
</dbReference>
<proteinExistence type="predicted"/>
<sequence>MNDELQPSAVERKYHDSAPKALVGWTHVDMPNGIDLRIECARSRIALENDVIEQRDIVMTRNQALLLARYLLKVTGQTLPEEPRPTFWARLRSAFGGSRAPVRRQARKFAS</sequence>
<reference evidence="1 2" key="1">
    <citation type="journal article" date="1994" name="Int. J. Syst. Bacteriol.">
        <title>Phylogenetic positions of novel aerobic, bacteriochlorophyll a-containing bacteria and description of Roseococcus thiosulfatophilus gen. nov., sp. nov., Erythromicrobium ramosum gen. nov., sp. nov., and Erythrobacter litoralis sp. nov.</title>
        <authorList>
            <person name="Yurkov V."/>
            <person name="Stackebrandt E."/>
            <person name="Holmes A."/>
            <person name="Fuerst J.A."/>
            <person name="Hugenholtz P."/>
            <person name="Golecki J."/>
            <person name="Gad'on N."/>
            <person name="Gorlenko V.M."/>
            <person name="Kompantseva E.I."/>
            <person name="Drews G."/>
        </authorList>
    </citation>
    <scope>NUCLEOTIDE SEQUENCE [LARGE SCALE GENOMIC DNA]</scope>
    <source>
        <strain evidence="1 2">KR-99</strain>
    </source>
</reference>
<keyword evidence="2" id="KW-1185">Reference proteome</keyword>
<organism evidence="1 2">
    <name type="scientific">Sphingomonas ursincola</name>
    <dbReference type="NCBI Taxonomy" id="56361"/>
    <lineage>
        <taxon>Bacteria</taxon>
        <taxon>Pseudomonadati</taxon>
        <taxon>Pseudomonadota</taxon>
        <taxon>Alphaproteobacteria</taxon>
        <taxon>Sphingomonadales</taxon>
        <taxon>Sphingomonadaceae</taxon>
        <taxon>Sphingomonas</taxon>
    </lineage>
</organism>
<dbReference type="AlphaFoldDB" id="A0A7V8RDB3"/>
<gene>
    <name evidence="1" type="ORF">FG486_08375</name>
</gene>